<keyword evidence="3 7" id="KW-0812">Transmembrane</keyword>
<dbReference type="EMBL" id="LUEZ02000023">
    <property type="protein sequence ID" value="RDB26827.1"/>
    <property type="molecule type" value="Genomic_DNA"/>
</dbReference>
<name>A0A369K247_HYPMA</name>
<evidence type="ECO:0000256" key="1">
    <source>
        <dbReference type="ARBA" id="ARBA00004167"/>
    </source>
</evidence>
<keyword evidence="5 7" id="KW-0472">Membrane</keyword>
<evidence type="ECO:0000256" key="7">
    <source>
        <dbReference type="SAM" id="Phobius"/>
    </source>
</evidence>
<dbReference type="CDD" id="cd15859">
    <property type="entry name" value="SNARE_SYN8"/>
    <property type="match status" value="1"/>
</dbReference>
<keyword evidence="10" id="KW-1185">Reference proteome</keyword>
<dbReference type="GO" id="GO:0005737">
    <property type="term" value="C:cytoplasm"/>
    <property type="evidence" value="ECO:0007669"/>
    <property type="project" value="UniProtKB-ARBA"/>
</dbReference>
<evidence type="ECO:0000256" key="4">
    <source>
        <dbReference type="ARBA" id="ARBA00022989"/>
    </source>
</evidence>
<comment type="subcellular location">
    <subcellularLocation>
        <location evidence="1">Membrane</location>
        <topology evidence="1">Single-pass membrane protein</topology>
    </subcellularLocation>
</comment>
<keyword evidence="4 7" id="KW-1133">Transmembrane helix</keyword>
<reference evidence="9" key="1">
    <citation type="submission" date="2018-04" db="EMBL/GenBank/DDBJ databases">
        <title>Whole genome sequencing of Hypsizygus marmoreus.</title>
        <authorList>
            <person name="Choi I.-G."/>
            <person name="Min B."/>
            <person name="Kim J.-G."/>
            <person name="Kim S."/>
            <person name="Oh Y.-L."/>
            <person name="Kong W.-S."/>
            <person name="Park H."/>
            <person name="Jeong J."/>
            <person name="Song E.-S."/>
        </authorList>
    </citation>
    <scope>NUCLEOTIDE SEQUENCE [LARGE SCALE GENOMIC DNA]</scope>
    <source>
        <strain evidence="9">51987-8</strain>
    </source>
</reference>
<dbReference type="SMART" id="SM00397">
    <property type="entry name" value="t_SNARE"/>
    <property type="match status" value="1"/>
</dbReference>
<gene>
    <name evidence="9" type="primary">SYP61</name>
    <name evidence="9" type="ORF">Hypma_005344</name>
</gene>
<dbReference type="OrthoDB" id="244190at2759"/>
<evidence type="ECO:0000256" key="3">
    <source>
        <dbReference type="ARBA" id="ARBA00022692"/>
    </source>
</evidence>
<protein>
    <submittedName>
        <fullName evidence="9">Syntaxin-61</fullName>
    </submittedName>
</protein>
<dbReference type="PANTHER" id="PTHR12791">
    <property type="entry name" value="GOLGI SNARE BET1-RELATED"/>
    <property type="match status" value="1"/>
</dbReference>
<dbReference type="InParanoid" id="A0A369K247"/>
<sequence>MSLAKLTSISTQTLSLLLERQRLHTLPSFSPTPLDLHAAAATTKSTSLHLPQITKNLNRMRAGIVELEAKEGRSEAVVLLRSQFQRMRGMLGEESTVESLEVEQEAVQSSSSPSQLQLPPTPSPPTSLAPTPPSKLPAKDSEPLYSPYTDDPEAGHHEPGIMLQTQRQLMNEQDGHLDRLSHSLNRQHHISLQINDELDVHSGLLEELDTDLDHTESRLSGARRRLDRVARGAANNGSTVTIGLLILVLLVLIIIFKT</sequence>
<evidence type="ECO:0000256" key="6">
    <source>
        <dbReference type="SAM" id="MobiDB-lite"/>
    </source>
</evidence>
<feature type="compositionally biased region" description="Pro residues" evidence="6">
    <location>
        <begin position="119"/>
        <end position="135"/>
    </location>
</feature>
<accession>A0A369K247</accession>
<dbReference type="InterPro" id="IPR000727">
    <property type="entry name" value="T_SNARE_dom"/>
</dbReference>
<feature type="domain" description="T-SNARE coiled-coil homology" evidence="8">
    <location>
        <begin position="167"/>
        <end position="229"/>
    </location>
</feature>
<dbReference type="STRING" id="39966.A0A369K247"/>
<dbReference type="SUPFAM" id="SSF58038">
    <property type="entry name" value="SNARE fusion complex"/>
    <property type="match status" value="1"/>
</dbReference>
<dbReference type="Pfam" id="PF05739">
    <property type="entry name" value="SNARE"/>
    <property type="match status" value="1"/>
</dbReference>
<evidence type="ECO:0000313" key="9">
    <source>
        <dbReference type="EMBL" id="RDB26827.1"/>
    </source>
</evidence>
<comment type="caution">
    <text evidence="9">The sequence shown here is derived from an EMBL/GenBank/DDBJ whole genome shotgun (WGS) entry which is preliminary data.</text>
</comment>
<dbReference type="GO" id="GO:0012505">
    <property type="term" value="C:endomembrane system"/>
    <property type="evidence" value="ECO:0007669"/>
    <property type="project" value="UniProtKB-ARBA"/>
</dbReference>
<feature type="transmembrane region" description="Helical" evidence="7">
    <location>
        <begin position="233"/>
        <end position="256"/>
    </location>
</feature>
<dbReference type="FunCoup" id="A0A369K247">
    <property type="interactions" value="17"/>
</dbReference>
<evidence type="ECO:0000313" key="10">
    <source>
        <dbReference type="Proteomes" id="UP000076154"/>
    </source>
</evidence>
<evidence type="ECO:0000256" key="5">
    <source>
        <dbReference type="ARBA" id="ARBA00023136"/>
    </source>
</evidence>
<evidence type="ECO:0000256" key="2">
    <source>
        <dbReference type="ARBA" id="ARBA00022448"/>
    </source>
</evidence>
<dbReference type="GO" id="GO:0016020">
    <property type="term" value="C:membrane"/>
    <property type="evidence" value="ECO:0007669"/>
    <property type="project" value="UniProtKB-SubCell"/>
</dbReference>
<dbReference type="PROSITE" id="PS50192">
    <property type="entry name" value="T_SNARE"/>
    <property type="match status" value="1"/>
</dbReference>
<dbReference type="Proteomes" id="UP000076154">
    <property type="component" value="Unassembled WGS sequence"/>
</dbReference>
<dbReference type="AlphaFoldDB" id="A0A369K247"/>
<feature type="compositionally biased region" description="Low complexity" evidence="6">
    <location>
        <begin position="105"/>
        <end position="118"/>
    </location>
</feature>
<feature type="region of interest" description="Disordered" evidence="6">
    <location>
        <begin position="94"/>
        <end position="158"/>
    </location>
</feature>
<proteinExistence type="predicted"/>
<keyword evidence="2" id="KW-0813">Transport</keyword>
<evidence type="ECO:0000259" key="8">
    <source>
        <dbReference type="PROSITE" id="PS50192"/>
    </source>
</evidence>
<organism evidence="9 10">
    <name type="scientific">Hypsizygus marmoreus</name>
    <name type="common">White beech mushroom</name>
    <name type="synonym">Agaricus marmoreus</name>
    <dbReference type="NCBI Taxonomy" id="39966"/>
    <lineage>
        <taxon>Eukaryota</taxon>
        <taxon>Fungi</taxon>
        <taxon>Dikarya</taxon>
        <taxon>Basidiomycota</taxon>
        <taxon>Agaricomycotina</taxon>
        <taxon>Agaricomycetes</taxon>
        <taxon>Agaricomycetidae</taxon>
        <taxon>Agaricales</taxon>
        <taxon>Tricholomatineae</taxon>
        <taxon>Lyophyllaceae</taxon>
        <taxon>Hypsizygus</taxon>
    </lineage>
</organism>
<dbReference type="Gene3D" id="1.20.5.110">
    <property type="match status" value="1"/>
</dbReference>